<name>A0A848DQP8_9PSEU</name>
<organism evidence="2 3">
    <name type="scientific">Pseudonocardia bannensis</name>
    <dbReference type="NCBI Taxonomy" id="630973"/>
    <lineage>
        <taxon>Bacteria</taxon>
        <taxon>Bacillati</taxon>
        <taxon>Actinomycetota</taxon>
        <taxon>Actinomycetes</taxon>
        <taxon>Pseudonocardiales</taxon>
        <taxon>Pseudonocardiaceae</taxon>
        <taxon>Pseudonocardia</taxon>
    </lineage>
</organism>
<keyword evidence="3" id="KW-1185">Reference proteome</keyword>
<dbReference type="GO" id="GO:0008641">
    <property type="term" value="F:ubiquitin-like modifier activating enzyme activity"/>
    <property type="evidence" value="ECO:0007669"/>
    <property type="project" value="InterPro"/>
</dbReference>
<evidence type="ECO:0008006" key="4">
    <source>
        <dbReference type="Google" id="ProtNLM"/>
    </source>
</evidence>
<dbReference type="EMBL" id="JAAXKZ010000135">
    <property type="protein sequence ID" value="NMH94843.1"/>
    <property type="molecule type" value="Genomic_DNA"/>
</dbReference>
<gene>
    <name evidence="2" type="ORF">HF519_25370</name>
</gene>
<evidence type="ECO:0000313" key="3">
    <source>
        <dbReference type="Proteomes" id="UP000586918"/>
    </source>
</evidence>
<accession>A0A848DQP8</accession>
<dbReference type="SUPFAM" id="SSF69572">
    <property type="entry name" value="Activating enzymes of the ubiquitin-like proteins"/>
    <property type="match status" value="1"/>
</dbReference>
<dbReference type="Gene3D" id="3.40.50.720">
    <property type="entry name" value="NAD(P)-binding Rossmann-like Domain"/>
    <property type="match status" value="1"/>
</dbReference>
<dbReference type="Proteomes" id="UP000586918">
    <property type="component" value="Unassembled WGS sequence"/>
</dbReference>
<dbReference type="InterPro" id="IPR035985">
    <property type="entry name" value="Ubiquitin-activating_enz"/>
</dbReference>
<evidence type="ECO:0000313" key="2">
    <source>
        <dbReference type="EMBL" id="NMH94843.1"/>
    </source>
</evidence>
<protein>
    <recommendedName>
        <fullName evidence="4">Bacteriocin biosynthesis cyclodehydratase domain-containing protein</fullName>
    </recommendedName>
</protein>
<evidence type="ECO:0000256" key="1">
    <source>
        <dbReference type="SAM" id="MobiDB-lite"/>
    </source>
</evidence>
<dbReference type="RefSeq" id="WP_169415519.1">
    <property type="nucleotide sequence ID" value="NZ_JAAXKZ010000135.1"/>
</dbReference>
<sequence length="351" mass="35351">MPPVPPAAPATVVLAPHRSLLHRGIASRLLGLDPASAIAADDLSPALAAMLDDLVAPVDRDILVARAARRGASAGEADELLRELVAAGAVVDATAQHRLARRRATAAVLVRGDGPLAVGIAAGLGRAGVGAVHIESGGVVLTADLGTGYLDADRGRNRGEAATDAVRRLAPGIRVGALPARTTADLVVLTDALAVDGATARGLVDRGVLHLQVRVRDGLGIVGPLVLPARSACLHCLDLYRAERDPGWPAVAAQLVGRPGRAAPHCVLATAGLGVAQALAALDGPAAGPAPAAVDATLELDADAGHLVRRPWTPHPGCGCGASRLPLEPGAGAGEPNATCGLPDRQETIQR</sequence>
<feature type="region of interest" description="Disordered" evidence="1">
    <location>
        <begin position="330"/>
        <end position="351"/>
    </location>
</feature>
<dbReference type="AlphaFoldDB" id="A0A848DQP8"/>
<comment type="caution">
    <text evidence="2">The sequence shown here is derived from an EMBL/GenBank/DDBJ whole genome shotgun (WGS) entry which is preliminary data.</text>
</comment>
<reference evidence="2 3" key="1">
    <citation type="submission" date="2020-04" db="EMBL/GenBank/DDBJ databases">
        <authorList>
            <person name="Klaysubun C."/>
            <person name="Duangmal K."/>
            <person name="Lipun K."/>
        </authorList>
    </citation>
    <scope>NUCLEOTIDE SEQUENCE [LARGE SCALE GENOMIC DNA]</scope>
    <source>
        <strain evidence="2 3">DSM 45300</strain>
    </source>
</reference>
<proteinExistence type="predicted"/>